<dbReference type="InterPro" id="IPR037185">
    <property type="entry name" value="EmrE-like"/>
</dbReference>
<dbReference type="SUPFAM" id="SSF50475">
    <property type="entry name" value="FMN-binding split barrel"/>
    <property type="match status" value="1"/>
</dbReference>
<dbReference type="Pfam" id="PF10590">
    <property type="entry name" value="PNP_phzG_C"/>
    <property type="match status" value="1"/>
</dbReference>
<dbReference type="VEuPathDB" id="FungiDB:M747DRAFT_327331"/>
<dbReference type="VEuPathDB" id="FungiDB:ATCC64974_3520"/>
<dbReference type="Proteomes" id="UP000197666">
    <property type="component" value="Unassembled WGS sequence"/>
</dbReference>
<dbReference type="InterPro" id="IPR000659">
    <property type="entry name" value="Pyridox_Oxase"/>
</dbReference>
<dbReference type="InterPro" id="IPR012349">
    <property type="entry name" value="Split_barrel_FMN-bd"/>
</dbReference>
<evidence type="ECO:0000313" key="15">
    <source>
        <dbReference type="Proteomes" id="UP000197666"/>
    </source>
</evidence>
<keyword evidence="11" id="KW-1133">Transmembrane helix</keyword>
<evidence type="ECO:0000256" key="1">
    <source>
        <dbReference type="ARBA" id="ARBA00001917"/>
    </source>
</evidence>
<gene>
    <name evidence="14" type="ORF">CAN33_0027365</name>
</gene>
<evidence type="ECO:0000259" key="13">
    <source>
        <dbReference type="Pfam" id="PF10590"/>
    </source>
</evidence>
<dbReference type="GO" id="GO:0004733">
    <property type="term" value="F:pyridoxamine phosphate oxidase activity"/>
    <property type="evidence" value="ECO:0007669"/>
    <property type="project" value="UniProtKB-EC"/>
</dbReference>
<dbReference type="VEuPathDB" id="FungiDB:ATCC64974_3510"/>
<dbReference type="Pfam" id="PF01243">
    <property type="entry name" value="PNPOx_N"/>
    <property type="match status" value="1"/>
</dbReference>
<dbReference type="InterPro" id="IPR011576">
    <property type="entry name" value="Pyridox_Oxase_N"/>
</dbReference>
<sequence length="463" mass="51035">MNPGSLPDGPSHDAKHPKKLIFAPGDIQTTPEPKITPTETPDPSATATGVTTAPAPISRLAAEALRSNASTPDSVTENEIVSHPARAHQFVSNPPLTISQMHPTNPLHQFHNWFRDPRLLPSSAPETCTLATASMPSGRVSARVVYLKELDERGWVVYSNWGSREGKGGQVFGNHADGEDTLSAMPEPGQDESLQAGLQEGNKWAALTFCWSNLERQVRIEGLVEPLSRDESEMYWRTRERGSQIGAWASWQSKVLWSMEPELLLDRRRKSLDPTLCPQMQVPGDVDATDIDDGRALLEKRVKEMEERFAGVEQIPLPPFWGGVRLVPESVEFWQGRRSRLHDRFRTTDTATTTFAAHLIHLFTSANNISDADLISSHPILMLLIRGLCFGLNILSNIIMWALFTRALTAGSSTTKVLITNTAANFLVTAMLGMGVFGERVGGWWWVGAAMMGVGCVIVGRRD</sequence>
<dbReference type="InterPro" id="IPR019576">
    <property type="entry name" value="Pyridoxamine_oxidase_dimer_C"/>
</dbReference>
<comment type="pathway">
    <text evidence="3">Cofactor metabolism; pyridoxal 5'-phosphate salvage; pyridoxal 5'-phosphate from pyridoxamine 5'-phosphate: step 1/1.</text>
</comment>
<dbReference type="InterPro" id="IPR019740">
    <property type="entry name" value="Pyridox_Oxase_CS"/>
</dbReference>
<dbReference type="EMBL" id="NKJJ02000005">
    <property type="protein sequence ID" value="TPR07396.1"/>
    <property type="molecule type" value="Genomic_DNA"/>
</dbReference>
<organism evidence="14 15">
    <name type="scientific">Aspergillus niger</name>
    <dbReference type="NCBI Taxonomy" id="5061"/>
    <lineage>
        <taxon>Eukaryota</taxon>
        <taxon>Fungi</taxon>
        <taxon>Dikarya</taxon>
        <taxon>Ascomycota</taxon>
        <taxon>Pezizomycotina</taxon>
        <taxon>Eurotiomycetes</taxon>
        <taxon>Eurotiomycetidae</taxon>
        <taxon>Eurotiales</taxon>
        <taxon>Aspergillaceae</taxon>
        <taxon>Aspergillus</taxon>
        <taxon>Aspergillus subgen. Circumdati</taxon>
    </lineage>
</organism>
<dbReference type="GO" id="GO:0016301">
    <property type="term" value="F:kinase activity"/>
    <property type="evidence" value="ECO:0007669"/>
    <property type="project" value="UniProtKB-KW"/>
</dbReference>
<feature type="region of interest" description="Disordered" evidence="10">
    <location>
        <begin position="1"/>
        <end position="51"/>
    </location>
</feature>
<reference evidence="15" key="1">
    <citation type="submission" date="2018-10" db="EMBL/GenBank/DDBJ databases">
        <title>FDA dAtabase for Regulatory Grade micrObial Sequences (FDA-ARGOS): Supporting development and validation of Infectious Disease Dx tests.</title>
        <authorList>
            <person name="Kerrigan L."/>
            <person name="Tallon L."/>
            <person name="Sadzewicz L."/>
            <person name="Sengamalay N."/>
            <person name="Ott S."/>
            <person name="Godinez A."/>
            <person name="Nagaraj S."/>
            <person name="Vavikolanu K."/>
            <person name="Nadendla S."/>
            <person name="George J."/>
            <person name="Sichtig H."/>
        </authorList>
    </citation>
    <scope>NUCLEOTIDE SEQUENCE [LARGE SCALE GENOMIC DNA]</scope>
    <source>
        <strain evidence="15">FDAARGOS_311</strain>
    </source>
</reference>
<evidence type="ECO:0000256" key="4">
    <source>
        <dbReference type="ARBA" id="ARBA00005037"/>
    </source>
</evidence>
<proteinExistence type="predicted"/>
<evidence type="ECO:0000259" key="12">
    <source>
        <dbReference type="Pfam" id="PF01243"/>
    </source>
</evidence>
<dbReference type="VEuPathDB" id="FungiDB:An14g04050"/>
<evidence type="ECO:0000256" key="10">
    <source>
        <dbReference type="SAM" id="MobiDB-lite"/>
    </source>
</evidence>
<evidence type="ECO:0000256" key="2">
    <source>
        <dbReference type="ARBA" id="ARBA00004477"/>
    </source>
</evidence>
<evidence type="ECO:0000256" key="8">
    <source>
        <dbReference type="ARBA" id="ARBA00022824"/>
    </source>
</evidence>
<feature type="transmembrane region" description="Helical" evidence="11">
    <location>
        <begin position="380"/>
        <end position="405"/>
    </location>
</feature>
<comment type="subcellular location">
    <subcellularLocation>
        <location evidence="2">Endoplasmic reticulum membrane</location>
        <topology evidence="2">Multi-pass membrane protein</topology>
    </subcellularLocation>
</comment>
<keyword evidence="11" id="KW-0812">Transmembrane</keyword>
<keyword evidence="14" id="KW-0418">Kinase</keyword>
<feature type="compositionally biased region" description="Low complexity" evidence="10">
    <location>
        <begin position="29"/>
        <end position="51"/>
    </location>
</feature>
<evidence type="ECO:0000256" key="3">
    <source>
        <dbReference type="ARBA" id="ARBA00004738"/>
    </source>
</evidence>
<keyword evidence="8" id="KW-0256">Endoplasmic reticulum</keyword>
<evidence type="ECO:0000256" key="11">
    <source>
        <dbReference type="SAM" id="Phobius"/>
    </source>
</evidence>
<evidence type="ECO:0000313" key="14">
    <source>
        <dbReference type="EMBL" id="TPR07396.1"/>
    </source>
</evidence>
<protein>
    <recommendedName>
        <fullName evidence="5">pyridoxal 5'-phosphate synthase</fullName>
        <ecNumber evidence="5">1.4.3.5</ecNumber>
    </recommendedName>
</protein>
<keyword evidence="11" id="KW-0472">Membrane</keyword>
<dbReference type="EC" id="1.4.3.5" evidence="5"/>
<dbReference type="PANTHER" id="PTHR10851:SF0">
    <property type="entry name" value="PYRIDOXINE-5'-PHOSPHATE OXIDASE"/>
    <property type="match status" value="1"/>
</dbReference>
<accession>A0A505I2A4</accession>
<comment type="pathway">
    <text evidence="4">Cofactor metabolism; pyridoxal 5'-phosphate salvage; pyridoxal 5'-phosphate from pyridoxine 5'-phosphate: step 1/1.</text>
</comment>
<dbReference type="UniPathway" id="UPA01068">
    <property type="reaction ID" value="UER00304"/>
</dbReference>
<dbReference type="VEuPathDB" id="FungiDB:ASPNIDRAFT2_41792"/>
<comment type="caution">
    <text evidence="14">The sequence shown here is derived from an EMBL/GenBank/DDBJ whole genome shotgun (WGS) entry which is preliminary data.</text>
</comment>
<dbReference type="PROSITE" id="PS01064">
    <property type="entry name" value="PYRIDOX_OXIDASE"/>
    <property type="match status" value="1"/>
</dbReference>
<dbReference type="AlphaFoldDB" id="A0A505I2A4"/>
<keyword evidence="14" id="KW-0808">Transferase</keyword>
<dbReference type="SUPFAM" id="SSF103481">
    <property type="entry name" value="Multidrug resistance efflux transporter EmrE"/>
    <property type="match status" value="1"/>
</dbReference>
<feature type="transmembrane region" description="Helical" evidence="11">
    <location>
        <begin position="417"/>
        <end position="437"/>
    </location>
</feature>
<evidence type="ECO:0000256" key="6">
    <source>
        <dbReference type="ARBA" id="ARBA00022630"/>
    </source>
</evidence>
<keyword evidence="6" id="KW-0285">Flavoprotein</keyword>
<evidence type="ECO:0000256" key="5">
    <source>
        <dbReference type="ARBA" id="ARBA00012801"/>
    </source>
</evidence>
<keyword evidence="7" id="KW-0288">FMN</keyword>
<dbReference type="Gene3D" id="2.30.110.10">
    <property type="entry name" value="Electron Transport, Fmn-binding Protein, Chain A"/>
    <property type="match status" value="1"/>
</dbReference>
<dbReference type="GO" id="GO:0008615">
    <property type="term" value="P:pyridoxine biosynthetic process"/>
    <property type="evidence" value="ECO:0007669"/>
    <property type="project" value="InterPro"/>
</dbReference>
<dbReference type="PANTHER" id="PTHR10851">
    <property type="entry name" value="PYRIDOXINE-5-PHOSPHATE OXIDASE"/>
    <property type="match status" value="1"/>
</dbReference>
<evidence type="ECO:0000256" key="7">
    <source>
        <dbReference type="ARBA" id="ARBA00022643"/>
    </source>
</evidence>
<keyword evidence="9" id="KW-0560">Oxidoreductase</keyword>
<feature type="domain" description="Pyridoxamine 5'-phosphate oxidase N-terminal" evidence="12">
    <location>
        <begin position="201"/>
        <end position="253"/>
    </location>
</feature>
<feature type="domain" description="Pyridoxine 5'-phosphate oxidase dimerisation C-terminal" evidence="13">
    <location>
        <begin position="321"/>
        <end position="351"/>
    </location>
</feature>
<evidence type="ECO:0000256" key="9">
    <source>
        <dbReference type="ARBA" id="ARBA00023002"/>
    </source>
</evidence>
<feature type="transmembrane region" description="Helical" evidence="11">
    <location>
        <begin position="443"/>
        <end position="460"/>
    </location>
</feature>
<dbReference type="VEuPathDB" id="FungiDB:ASPNIDRAFT2_1170176"/>
<comment type="cofactor">
    <cofactor evidence="1">
        <name>FMN</name>
        <dbReference type="ChEBI" id="CHEBI:58210"/>
    </cofactor>
</comment>
<dbReference type="VEuPathDB" id="FungiDB:M747DRAFT_291521"/>
<name>A0A505I2A4_ASPNG</name>
<dbReference type="GO" id="GO:0010181">
    <property type="term" value="F:FMN binding"/>
    <property type="evidence" value="ECO:0007669"/>
    <property type="project" value="InterPro"/>
</dbReference>